<feature type="transmembrane region" description="Helical" evidence="7">
    <location>
        <begin position="368"/>
        <end position="390"/>
    </location>
</feature>
<dbReference type="InterPro" id="IPR003838">
    <property type="entry name" value="ABC3_permease_C"/>
</dbReference>
<dbReference type="InterPro" id="IPR025857">
    <property type="entry name" value="MacB_PCD"/>
</dbReference>
<evidence type="ECO:0000256" key="2">
    <source>
        <dbReference type="ARBA" id="ARBA00005236"/>
    </source>
</evidence>
<feature type="domain" description="MacB-like periplasmic core" evidence="9">
    <location>
        <begin position="443"/>
        <end position="637"/>
    </location>
</feature>
<dbReference type="Proteomes" id="UP000027100">
    <property type="component" value="Unassembled WGS sequence"/>
</dbReference>
<sequence>MSFVHLPAWLGILDRKLLRDLWNIRMQVLAIAFVIAGGVSIQLLSAGLMTSLQETRRVYYEQSLMADIWAPVVRAPDRIAPALAAIDGVQAVEARIRMPARIEVPGKSGFAAGELISLPEGREASVNRLYLELGRLPDPHRRNEAAVLKGFALANGLSPGDSLDVIVQGSKFRLTITGFVLSAEHVYSIAPGQLVPDEAEFGVLWMSHLPLAQLTDRRGSFTEAVFRLRDLAQEASAIAEMDRLLAPYGGLGAYGRKDQVSDAFVSSEIDQLRTLGRVVPPVFLAVAAFLVYVVVSRLVQIQRPAIGLLKAYGYSDLEVTMHYFRLLMIIGGIGALMGILLGAWFGHRLTAMYIRYYDFPYLIFRASLTDYVIVCAVSAVAVIGGGLVAVRRVARLNPAEAMNPPPPPDFSRGAGTLITKFDFIDQQTRMILRQIVRWPGRAALTVSGVTASLALLISVMTMTDAMHYMISAHFAEANRYDAAVTFNEARDARAEREVARIPGVTLAEAFRAVPVKLEAAQRSERVVIMGVVEGAELSRLLDAQGRPVTPPPGGLVLSSDLAARLSISAGEEVRISVLEGRRPVRTLPVSAIAETYFGSGAQMEAGDLARLVGESQLASGLYLRLDPEQETAVHNKLRDAPLVTGVTLQNKARDRLSDLMDENLGVSLGVFVIFAAVIALGVVYNTVRISFIERQRELASLRVLGFSRGAVSYILLGEVALLTLAAIPLGLIAGAGLSVYFSHTMASDLFRLPFVINPATYAFATLIILGAAALSSLLVRHQIDRLDLVEALKGLQ</sequence>
<evidence type="ECO:0000256" key="1">
    <source>
        <dbReference type="ARBA" id="ARBA00004651"/>
    </source>
</evidence>
<evidence type="ECO:0000259" key="8">
    <source>
        <dbReference type="Pfam" id="PF02687"/>
    </source>
</evidence>
<dbReference type="AlphaFoldDB" id="A0A062VLN6"/>
<dbReference type="OrthoDB" id="5137249at2"/>
<dbReference type="PANTHER" id="PTHR30489:SF0">
    <property type="entry name" value="LIPOPROTEIN-RELEASING SYSTEM TRANSMEMBRANE PROTEIN LOLE"/>
    <property type="match status" value="1"/>
</dbReference>
<protein>
    <submittedName>
        <fullName evidence="10">Putative permease</fullName>
    </submittedName>
</protein>
<gene>
    <name evidence="10" type="ORF">HPO_07557</name>
</gene>
<evidence type="ECO:0000256" key="7">
    <source>
        <dbReference type="SAM" id="Phobius"/>
    </source>
</evidence>
<keyword evidence="3" id="KW-1003">Cell membrane</keyword>
<accession>A0A062VLN6</accession>
<proteinExistence type="inferred from homology"/>
<keyword evidence="4 7" id="KW-0812">Transmembrane</keyword>
<reference evidence="10 11" key="1">
    <citation type="journal article" date="2014" name="Antonie Van Leeuwenhoek">
        <title>Hyphomonas beringensis sp. nov. and Hyphomonas chukchiensis sp. nov., isolated from surface seawater of the Bering Sea and Chukchi Sea.</title>
        <authorList>
            <person name="Li C."/>
            <person name="Lai Q."/>
            <person name="Li G."/>
            <person name="Dong C."/>
            <person name="Wang J."/>
            <person name="Liao Y."/>
            <person name="Shao Z."/>
        </authorList>
    </citation>
    <scope>NUCLEOTIDE SEQUENCE [LARGE SCALE GENOMIC DNA]</scope>
    <source>
        <strain evidence="10 11">PS728</strain>
    </source>
</reference>
<comment type="similarity">
    <text evidence="2">Belongs to the ABC-4 integral membrane protein family. LolC/E subfamily.</text>
</comment>
<dbReference type="Pfam" id="PF02687">
    <property type="entry name" value="FtsX"/>
    <property type="match status" value="2"/>
</dbReference>
<dbReference type="GO" id="GO:0044874">
    <property type="term" value="P:lipoprotein localization to outer membrane"/>
    <property type="evidence" value="ECO:0007669"/>
    <property type="project" value="TreeGrafter"/>
</dbReference>
<comment type="caution">
    <text evidence="10">The sequence shown here is derived from an EMBL/GenBank/DDBJ whole genome shotgun (WGS) entry which is preliminary data.</text>
</comment>
<evidence type="ECO:0000259" key="9">
    <source>
        <dbReference type="Pfam" id="PF12704"/>
    </source>
</evidence>
<feature type="transmembrane region" description="Helical" evidence="7">
    <location>
        <begin position="710"/>
        <end position="741"/>
    </location>
</feature>
<dbReference type="InterPro" id="IPR051447">
    <property type="entry name" value="Lipoprotein-release_system"/>
</dbReference>
<keyword evidence="5 7" id="KW-1133">Transmembrane helix</keyword>
<feature type="transmembrane region" description="Helical" evidence="7">
    <location>
        <begin position="282"/>
        <end position="302"/>
    </location>
</feature>
<evidence type="ECO:0000256" key="5">
    <source>
        <dbReference type="ARBA" id="ARBA00022989"/>
    </source>
</evidence>
<dbReference type="RefSeq" id="WP_051612414.1">
    <property type="nucleotide sequence ID" value="NZ_ARYM01000007.1"/>
</dbReference>
<feature type="transmembrane region" description="Helical" evidence="7">
    <location>
        <begin position="761"/>
        <end position="779"/>
    </location>
</feature>
<dbReference type="PANTHER" id="PTHR30489">
    <property type="entry name" value="LIPOPROTEIN-RELEASING SYSTEM TRANSMEMBRANE PROTEIN LOLE"/>
    <property type="match status" value="1"/>
</dbReference>
<dbReference type="STRING" id="1280954.HPO_07557"/>
<feature type="domain" description="ABC3 transporter permease C-terminal" evidence="8">
    <location>
        <begin position="282"/>
        <end position="398"/>
    </location>
</feature>
<dbReference type="EMBL" id="ARYM01000007">
    <property type="protein sequence ID" value="KCZ99065.1"/>
    <property type="molecule type" value="Genomic_DNA"/>
</dbReference>
<dbReference type="Pfam" id="PF12704">
    <property type="entry name" value="MacB_PCD"/>
    <property type="match status" value="1"/>
</dbReference>
<feature type="transmembrane region" description="Helical" evidence="7">
    <location>
        <begin position="664"/>
        <end position="687"/>
    </location>
</feature>
<keyword evidence="6 7" id="KW-0472">Membrane</keyword>
<feature type="transmembrane region" description="Helical" evidence="7">
    <location>
        <begin position="28"/>
        <end position="49"/>
    </location>
</feature>
<dbReference type="GO" id="GO:0098797">
    <property type="term" value="C:plasma membrane protein complex"/>
    <property type="evidence" value="ECO:0007669"/>
    <property type="project" value="TreeGrafter"/>
</dbReference>
<feature type="domain" description="ABC3 transporter permease C-terminal" evidence="8">
    <location>
        <begin position="670"/>
        <end position="779"/>
    </location>
</feature>
<keyword evidence="11" id="KW-1185">Reference proteome</keyword>
<dbReference type="eggNOG" id="COG0577">
    <property type="taxonomic scope" value="Bacteria"/>
</dbReference>
<evidence type="ECO:0000256" key="6">
    <source>
        <dbReference type="ARBA" id="ARBA00023136"/>
    </source>
</evidence>
<comment type="subcellular location">
    <subcellularLocation>
        <location evidence="1">Cell membrane</location>
        <topology evidence="1">Multi-pass membrane protein</topology>
    </subcellularLocation>
</comment>
<feature type="transmembrane region" description="Helical" evidence="7">
    <location>
        <begin position="322"/>
        <end position="347"/>
    </location>
</feature>
<evidence type="ECO:0000256" key="3">
    <source>
        <dbReference type="ARBA" id="ARBA00022475"/>
    </source>
</evidence>
<dbReference type="PATRIC" id="fig|1280954.3.peg.1534"/>
<evidence type="ECO:0000313" key="10">
    <source>
        <dbReference type="EMBL" id="KCZ99065.1"/>
    </source>
</evidence>
<evidence type="ECO:0000313" key="11">
    <source>
        <dbReference type="Proteomes" id="UP000027100"/>
    </source>
</evidence>
<evidence type="ECO:0000256" key="4">
    <source>
        <dbReference type="ARBA" id="ARBA00022692"/>
    </source>
</evidence>
<name>A0A062VLN6_9PROT</name>
<organism evidence="10 11">
    <name type="scientific">Hyphomonas polymorpha PS728</name>
    <dbReference type="NCBI Taxonomy" id="1280954"/>
    <lineage>
        <taxon>Bacteria</taxon>
        <taxon>Pseudomonadati</taxon>
        <taxon>Pseudomonadota</taxon>
        <taxon>Alphaproteobacteria</taxon>
        <taxon>Hyphomonadales</taxon>
        <taxon>Hyphomonadaceae</taxon>
        <taxon>Hyphomonas</taxon>
    </lineage>
</organism>